<dbReference type="AlphaFoldDB" id="A0A2S9V9J8"/>
<name>A0A2S9V9J8_9ALTE</name>
<dbReference type="RefSeq" id="WP_105934921.1">
    <property type="nucleotide sequence ID" value="NZ_PVNP01000142.1"/>
</dbReference>
<reference evidence="2" key="1">
    <citation type="journal article" date="2020" name="Int. J. Syst. Evol. Microbiol.">
        <title>Alteromonas alba sp. nov., a marine bacterium isolated from the seawater of the West Pacific Ocean.</title>
        <authorList>
            <person name="Sun C."/>
            <person name="Wu Y.-H."/>
            <person name="Xamxidin M."/>
            <person name="Cheng H."/>
            <person name="Xu X.-W."/>
        </authorList>
    </citation>
    <scope>NUCLEOTIDE SEQUENCE [LARGE SCALE GENOMIC DNA]</scope>
    <source>
        <strain evidence="2">190</strain>
    </source>
</reference>
<dbReference type="EMBL" id="PVNP01000142">
    <property type="protein sequence ID" value="PRO73140.1"/>
    <property type="molecule type" value="Genomic_DNA"/>
</dbReference>
<evidence type="ECO:0000313" key="2">
    <source>
        <dbReference type="Proteomes" id="UP000238949"/>
    </source>
</evidence>
<gene>
    <name evidence="1" type="ORF">C6Y40_12865</name>
</gene>
<dbReference type="OrthoDB" id="6388048at2"/>
<accession>A0A2S9V9J8</accession>
<proteinExistence type="predicted"/>
<protein>
    <submittedName>
        <fullName evidence="1">Uncharacterized protein</fullName>
    </submittedName>
</protein>
<keyword evidence="2" id="KW-1185">Reference proteome</keyword>
<organism evidence="1 2">
    <name type="scientific">Alteromonas alba</name>
    <dbReference type="NCBI Taxonomy" id="2079529"/>
    <lineage>
        <taxon>Bacteria</taxon>
        <taxon>Pseudomonadati</taxon>
        <taxon>Pseudomonadota</taxon>
        <taxon>Gammaproteobacteria</taxon>
        <taxon>Alteromonadales</taxon>
        <taxon>Alteromonadaceae</taxon>
        <taxon>Alteromonas/Salinimonas group</taxon>
        <taxon>Alteromonas</taxon>
    </lineage>
</organism>
<sequence>MSCLTRQLQQQLAKYIKKEVEVVSPCDPSVIREELINRGVCPSGITEGQVRQVLEVAGYLP</sequence>
<evidence type="ECO:0000313" key="1">
    <source>
        <dbReference type="EMBL" id="PRO73140.1"/>
    </source>
</evidence>
<dbReference type="Proteomes" id="UP000238949">
    <property type="component" value="Unassembled WGS sequence"/>
</dbReference>
<comment type="caution">
    <text evidence="1">The sequence shown here is derived from an EMBL/GenBank/DDBJ whole genome shotgun (WGS) entry which is preliminary data.</text>
</comment>